<evidence type="ECO:0000313" key="1">
    <source>
        <dbReference type="EMBL" id="CUI81097.1"/>
    </source>
</evidence>
<name>A0A0M7FHV7_9BORD</name>
<dbReference type="Proteomes" id="UP000053096">
    <property type="component" value="Unassembled WGS sequence"/>
</dbReference>
<dbReference type="EMBL" id="CYTV01000005">
    <property type="protein sequence ID" value="CUI81097.1"/>
    <property type="molecule type" value="Genomic_DNA"/>
</dbReference>
<protein>
    <submittedName>
        <fullName evidence="1">Uncharacterized protein</fullName>
    </submittedName>
</protein>
<dbReference type="AlphaFoldDB" id="A0A0M7FHV7"/>
<organism evidence="1 2">
    <name type="scientific">Bordetella pseudohinzii</name>
    <dbReference type="NCBI Taxonomy" id="1331258"/>
    <lineage>
        <taxon>Bacteria</taxon>
        <taxon>Pseudomonadati</taxon>
        <taxon>Pseudomonadota</taxon>
        <taxon>Betaproteobacteria</taxon>
        <taxon>Burkholderiales</taxon>
        <taxon>Alcaligenaceae</taxon>
        <taxon>Bordetella</taxon>
    </lineage>
</organism>
<accession>A0A0M7FHV7</accession>
<reference evidence="1 2" key="1">
    <citation type="submission" date="2015-09" db="EMBL/GenBank/DDBJ databases">
        <authorList>
            <person name="Jackson K.R."/>
            <person name="Lunt B.L."/>
            <person name="Fisher J.N.B."/>
            <person name="Gardner A.V."/>
            <person name="Bailey M.E."/>
            <person name="Deus L.M."/>
            <person name="Earl A.S."/>
            <person name="Gibby P.D."/>
            <person name="Hartmann K.A."/>
            <person name="Liu J.E."/>
            <person name="Manci A.M."/>
            <person name="Nielsen D.A."/>
            <person name="Solomon M.B."/>
            <person name="Breakwell D.P."/>
            <person name="Burnett S.H."/>
            <person name="Grose J.H."/>
        </authorList>
    </citation>
    <scope>NUCLEOTIDE SEQUENCE [LARGE SCALE GENOMIC DNA]</scope>
    <source>
        <strain evidence="1 2">2789STDY5608636</strain>
    </source>
</reference>
<proteinExistence type="predicted"/>
<dbReference type="Gene3D" id="3.40.50.2000">
    <property type="entry name" value="Glycogen Phosphorylase B"/>
    <property type="match status" value="1"/>
</dbReference>
<dbReference type="SUPFAM" id="SSF53756">
    <property type="entry name" value="UDP-Glycosyltransferase/glycogen phosphorylase"/>
    <property type="match status" value="1"/>
</dbReference>
<sequence length="413" mass="48316">MKYVLEPLHRARRRIAPRRAVLFCGQSYYHAWYLSRELRRLGWQADVLNWDLNPASQIYYHGHDFHFADEKYQSLEAKLDFFFEAIDRYDIFHFANIGGLSFGFQLSGYFKENFWEHFEIDLLRALGKKIVYSNTGCMDGVSQTSFSQWGPISPCASCNWRNHPEVCSDEGNLTWARFRNSVADYQCNIGGNRADYNDDPRVHEAPGFYCLDKDLWRPDLEIPEAYRLEDRPGVVRLYHVIGNKDARTDKEGTNIKSSHIYVPLIERLRAEGHDVEHLSYHHVPNREIRFYQAQADIVLDMLTFGFFGANGREALMLGKPLVCFIRPEWLESMRVEFPEYVDELPVVQANPGNVYQVVKRLIENRDEREEIGRRSRAFAVKWHSSHAGARHFDRVYAGLLRGRRLLRKEPTNG</sequence>
<evidence type="ECO:0000313" key="2">
    <source>
        <dbReference type="Proteomes" id="UP000053096"/>
    </source>
</evidence>
<gene>
    <name evidence="1" type="ORF">ERS370011_02358</name>
</gene>